<dbReference type="EMBL" id="CABFNB010000125">
    <property type="protein sequence ID" value="VTZ64363.1"/>
    <property type="molecule type" value="Genomic_DNA"/>
</dbReference>
<evidence type="ECO:0000256" key="2">
    <source>
        <dbReference type="ARBA" id="ARBA00022676"/>
    </source>
</evidence>
<dbReference type="GO" id="GO:0016757">
    <property type="term" value="F:glycosyltransferase activity"/>
    <property type="evidence" value="ECO:0007669"/>
    <property type="project" value="UniProtKB-KW"/>
</dbReference>
<sequence>MMVAILKAVPHDEAKKADRTAPRPLSAVIVTYNSSAVLSELLDSLPAGLAGVDDYEVIVVDNASEDRSVDIALDHPIGVRVIKMARNAGYSAGINAAAEAIEPNRNLLVLNPDIRLYPGAARILNDLLSDTSVGIVVPQILDEDGSISRSIRREPSLKTVWADALVGSDIAGRFGLSETVFDRALYRDGGQIEWAVGAILAIAARTRAIIGGWDEAFFLYSEEVDYQDRVRRAGLSIIYQSEARVVHIGGDFQSNPALCYLMSANRVRYYNGRHGALPATMFRLGVIAGEILRLPLGQRHRAALRGAISAAARQPR</sequence>
<evidence type="ECO:0000256" key="3">
    <source>
        <dbReference type="ARBA" id="ARBA00022679"/>
    </source>
</evidence>
<protein>
    <submittedName>
        <fullName evidence="5">Glycosyl transferase family 2</fullName>
    </submittedName>
</protein>
<evidence type="ECO:0000259" key="4">
    <source>
        <dbReference type="Pfam" id="PF00535"/>
    </source>
</evidence>
<dbReference type="PANTHER" id="PTHR43179:SF12">
    <property type="entry name" value="GALACTOFURANOSYLTRANSFERASE GLFT2"/>
    <property type="match status" value="1"/>
</dbReference>
<dbReference type="Proteomes" id="UP000507954">
    <property type="component" value="Unassembled WGS sequence"/>
</dbReference>
<name>A0A508X8Z4_9HYPH</name>
<reference evidence="5" key="1">
    <citation type="submission" date="2019-06" db="EMBL/GenBank/DDBJ databases">
        <authorList>
            <person name="Le Quere A."/>
            <person name="Colella S."/>
        </authorList>
    </citation>
    <scope>NUCLEOTIDE SEQUENCE</scope>
    <source>
        <strain evidence="5">EmedicaeMD41</strain>
    </source>
</reference>
<dbReference type="Pfam" id="PF00535">
    <property type="entry name" value="Glycos_transf_2"/>
    <property type="match status" value="1"/>
</dbReference>
<gene>
    <name evidence="5" type="ORF">EMEDMD4_570243</name>
</gene>
<keyword evidence="2" id="KW-0328">Glycosyltransferase</keyword>
<dbReference type="AlphaFoldDB" id="A0A508X8Z4"/>
<evidence type="ECO:0000313" key="5">
    <source>
        <dbReference type="EMBL" id="VTZ64363.1"/>
    </source>
</evidence>
<organism evidence="5">
    <name type="scientific">Sinorhizobium medicae</name>
    <dbReference type="NCBI Taxonomy" id="110321"/>
    <lineage>
        <taxon>Bacteria</taxon>
        <taxon>Pseudomonadati</taxon>
        <taxon>Pseudomonadota</taxon>
        <taxon>Alphaproteobacteria</taxon>
        <taxon>Hyphomicrobiales</taxon>
        <taxon>Rhizobiaceae</taxon>
        <taxon>Sinorhizobium/Ensifer group</taxon>
        <taxon>Sinorhizobium</taxon>
    </lineage>
</organism>
<dbReference type="InterPro" id="IPR029044">
    <property type="entry name" value="Nucleotide-diphossugar_trans"/>
</dbReference>
<evidence type="ECO:0000256" key="1">
    <source>
        <dbReference type="ARBA" id="ARBA00006739"/>
    </source>
</evidence>
<feature type="domain" description="Glycosyltransferase 2-like" evidence="4">
    <location>
        <begin position="26"/>
        <end position="153"/>
    </location>
</feature>
<dbReference type="PANTHER" id="PTHR43179">
    <property type="entry name" value="RHAMNOSYLTRANSFERASE WBBL"/>
    <property type="match status" value="1"/>
</dbReference>
<comment type="similarity">
    <text evidence="1">Belongs to the glycosyltransferase 2 family.</text>
</comment>
<proteinExistence type="inferred from homology"/>
<keyword evidence="3 5" id="KW-0808">Transferase</keyword>
<accession>A0A508X8Z4</accession>
<dbReference type="InterPro" id="IPR001173">
    <property type="entry name" value="Glyco_trans_2-like"/>
</dbReference>
<dbReference type="Gene3D" id="3.90.550.10">
    <property type="entry name" value="Spore Coat Polysaccharide Biosynthesis Protein SpsA, Chain A"/>
    <property type="match status" value="1"/>
</dbReference>
<dbReference type="SUPFAM" id="SSF53448">
    <property type="entry name" value="Nucleotide-diphospho-sugar transferases"/>
    <property type="match status" value="1"/>
</dbReference>